<evidence type="ECO:0000259" key="3">
    <source>
        <dbReference type="Pfam" id="PF00753"/>
    </source>
</evidence>
<dbReference type="SUPFAM" id="SSF47781">
    <property type="entry name" value="RuvA domain 2-like"/>
    <property type="match status" value="1"/>
</dbReference>
<dbReference type="InterPro" id="IPR052159">
    <property type="entry name" value="Competence_DNA_uptake"/>
</dbReference>
<dbReference type="Gene3D" id="1.10.150.320">
    <property type="entry name" value="Photosystem II 12 kDa extrinsic protein"/>
    <property type="match status" value="1"/>
</dbReference>
<proteinExistence type="predicted"/>
<dbReference type="PANTHER" id="PTHR30619:SF7">
    <property type="entry name" value="BETA-LACTAMASE DOMAIN PROTEIN"/>
    <property type="match status" value="1"/>
</dbReference>
<dbReference type="Pfam" id="PF00753">
    <property type="entry name" value="Lactamase_B"/>
    <property type="match status" value="1"/>
</dbReference>
<dbReference type="Proteomes" id="UP000270219">
    <property type="component" value="Unassembled WGS sequence"/>
</dbReference>
<keyword evidence="2" id="KW-0732">Signal</keyword>
<evidence type="ECO:0000313" key="4">
    <source>
        <dbReference type="EMBL" id="RLL46930.1"/>
    </source>
</evidence>
<keyword evidence="4" id="KW-0378">Hydrolase</keyword>
<dbReference type="InterPro" id="IPR001279">
    <property type="entry name" value="Metallo-B-lactamas"/>
</dbReference>
<feature type="domain" description="Metallo-beta-lactamase" evidence="3">
    <location>
        <begin position="77"/>
        <end position="274"/>
    </location>
</feature>
<dbReference type="InterPro" id="IPR010994">
    <property type="entry name" value="RuvA_2-like"/>
</dbReference>
<dbReference type="InterPro" id="IPR036866">
    <property type="entry name" value="RibonucZ/Hydroxyglut_hydro"/>
</dbReference>
<protein>
    <submittedName>
        <fullName evidence="4">MBL fold metallo-hydrolase</fullName>
    </submittedName>
</protein>
<feature type="chain" id="PRO_5039477559" evidence="2">
    <location>
        <begin position="20"/>
        <end position="418"/>
    </location>
</feature>
<dbReference type="Pfam" id="PF12836">
    <property type="entry name" value="HHH_3"/>
    <property type="match status" value="1"/>
</dbReference>
<feature type="compositionally biased region" description="Basic and acidic residues" evidence="1">
    <location>
        <begin position="40"/>
        <end position="60"/>
    </location>
</feature>
<dbReference type="CDD" id="cd07731">
    <property type="entry name" value="ComA-like_MBL-fold"/>
    <property type="match status" value="1"/>
</dbReference>
<dbReference type="EMBL" id="RCHR01000002">
    <property type="protein sequence ID" value="RLL46930.1"/>
    <property type="molecule type" value="Genomic_DNA"/>
</dbReference>
<dbReference type="SUPFAM" id="SSF56281">
    <property type="entry name" value="Metallo-hydrolase/oxidoreductase"/>
    <property type="match status" value="1"/>
</dbReference>
<feature type="signal peptide" evidence="2">
    <location>
        <begin position="1"/>
        <end position="19"/>
    </location>
</feature>
<evidence type="ECO:0000256" key="1">
    <source>
        <dbReference type="SAM" id="MobiDB-lite"/>
    </source>
</evidence>
<gene>
    <name evidence="4" type="ORF">D8M04_06955</name>
</gene>
<dbReference type="Gene3D" id="3.60.15.10">
    <property type="entry name" value="Ribonuclease Z/Hydroxyacylglutathione hydrolase-like"/>
    <property type="match status" value="1"/>
</dbReference>
<comment type="caution">
    <text evidence="4">The sequence shown here is derived from an EMBL/GenBank/DDBJ whole genome shotgun (WGS) entry which is preliminary data.</text>
</comment>
<reference evidence="4 5" key="1">
    <citation type="submission" date="2018-10" db="EMBL/GenBank/DDBJ databases">
        <title>Oceanobacillus sp. YLB-02 draft genome.</title>
        <authorList>
            <person name="Yu L."/>
        </authorList>
    </citation>
    <scope>NUCLEOTIDE SEQUENCE [LARGE SCALE GENOMIC DNA]</scope>
    <source>
        <strain evidence="4 5">YLB-02</strain>
    </source>
</reference>
<accession>A0A498DE36</accession>
<dbReference type="OrthoDB" id="9761531at2"/>
<sequence>MKKKYVLILLLSIFLVACGEEVYESPLSETFIEEQEESVVPEREDTDSNNKEEKQTSEDKGDAEETALNELRVHFIDVGQADATLFQYDDAEKQYNILYDTGDWTGEEVVPYLKSQGVSHLDLIIVSHPDADHIGQLEDVVTTIDTGEVWLSGNVNSSQTFQNAVAAVIESGADYHEPRTGEEFAIGPLKMKVLYPNRITGKTNEESISILFTYGEIDFIFTGDADREAERYMLNHSDNIEAEVIQLGHHGSNTSSDPKFIEAINPEVAIYSAGTNNSYGHPSPEVVSLIQNSGIGLYGTDIHGTIVVTTNGINYEIETNKEGTINPDSESTTEESAASEDAAVAEEEAKPSQDESSCVNINHASTEEVQEIIHIGPERAQDLISLRPFLSVDDLERISGIGPARIADIKAQGLACVQ</sequence>
<dbReference type="InterPro" id="IPR035681">
    <property type="entry name" value="ComA-like_MBL"/>
</dbReference>
<dbReference type="GO" id="GO:0016787">
    <property type="term" value="F:hydrolase activity"/>
    <property type="evidence" value="ECO:0007669"/>
    <property type="project" value="UniProtKB-KW"/>
</dbReference>
<feature type="region of interest" description="Disordered" evidence="1">
    <location>
        <begin position="31"/>
        <end position="63"/>
    </location>
</feature>
<dbReference type="PROSITE" id="PS51257">
    <property type="entry name" value="PROKAR_LIPOPROTEIN"/>
    <property type="match status" value="1"/>
</dbReference>
<dbReference type="RefSeq" id="WP_121522181.1">
    <property type="nucleotide sequence ID" value="NZ_RCHR01000002.1"/>
</dbReference>
<name>A0A498DE36_9BACI</name>
<dbReference type="PANTHER" id="PTHR30619">
    <property type="entry name" value="DNA INTERNALIZATION/COMPETENCE PROTEIN COMEC/REC2"/>
    <property type="match status" value="1"/>
</dbReference>
<evidence type="ECO:0000256" key="2">
    <source>
        <dbReference type="SAM" id="SignalP"/>
    </source>
</evidence>
<evidence type="ECO:0000313" key="5">
    <source>
        <dbReference type="Proteomes" id="UP000270219"/>
    </source>
</evidence>
<keyword evidence="5" id="KW-1185">Reference proteome</keyword>
<organism evidence="4 5">
    <name type="scientific">Oceanobacillus piezotolerans</name>
    <dbReference type="NCBI Taxonomy" id="2448030"/>
    <lineage>
        <taxon>Bacteria</taxon>
        <taxon>Bacillati</taxon>
        <taxon>Bacillota</taxon>
        <taxon>Bacilli</taxon>
        <taxon>Bacillales</taxon>
        <taxon>Bacillaceae</taxon>
        <taxon>Oceanobacillus</taxon>
    </lineage>
</organism>
<dbReference type="AlphaFoldDB" id="A0A498DE36"/>